<sequence>MAKIIHSFNDSNYIDFKKVSEYMGLCATESSIIPQMSINPNTYAKSSYSIYNDHDLPTEIKSNKSAFLCLLRWFALIFEAKFIFGNTDVKFDNKNFLISF</sequence>
<comment type="caution">
    <text evidence="1">The sequence shown here is derived from an EMBL/GenBank/DDBJ whole genome shotgun (WGS) entry which is preliminary data.</text>
</comment>
<dbReference type="AlphaFoldDB" id="A0A0C2IXM3"/>
<dbReference type="EMBL" id="JWZT01002178">
    <property type="protein sequence ID" value="KII70109.1"/>
    <property type="molecule type" value="Genomic_DNA"/>
</dbReference>
<keyword evidence="2" id="KW-1185">Reference proteome</keyword>
<evidence type="ECO:0000313" key="2">
    <source>
        <dbReference type="Proteomes" id="UP000031668"/>
    </source>
</evidence>
<reference evidence="1 2" key="1">
    <citation type="journal article" date="2014" name="Genome Biol. Evol.">
        <title>The genome of the myxosporean Thelohanellus kitauei shows adaptations to nutrient acquisition within its fish host.</title>
        <authorList>
            <person name="Yang Y."/>
            <person name="Xiong J."/>
            <person name="Zhou Z."/>
            <person name="Huo F."/>
            <person name="Miao W."/>
            <person name="Ran C."/>
            <person name="Liu Y."/>
            <person name="Zhang J."/>
            <person name="Feng J."/>
            <person name="Wang M."/>
            <person name="Wang M."/>
            <person name="Wang L."/>
            <person name="Yao B."/>
        </authorList>
    </citation>
    <scope>NUCLEOTIDE SEQUENCE [LARGE SCALE GENOMIC DNA]</scope>
    <source>
        <strain evidence="1">Wuqing</strain>
    </source>
</reference>
<name>A0A0C2IXM3_THEKT</name>
<evidence type="ECO:0000313" key="1">
    <source>
        <dbReference type="EMBL" id="KII70109.1"/>
    </source>
</evidence>
<accession>A0A0C2IXM3</accession>
<gene>
    <name evidence="1" type="ORF">RF11_01880</name>
</gene>
<dbReference type="Proteomes" id="UP000031668">
    <property type="component" value="Unassembled WGS sequence"/>
</dbReference>
<organism evidence="1 2">
    <name type="scientific">Thelohanellus kitauei</name>
    <name type="common">Myxosporean</name>
    <dbReference type="NCBI Taxonomy" id="669202"/>
    <lineage>
        <taxon>Eukaryota</taxon>
        <taxon>Metazoa</taxon>
        <taxon>Cnidaria</taxon>
        <taxon>Myxozoa</taxon>
        <taxon>Myxosporea</taxon>
        <taxon>Bivalvulida</taxon>
        <taxon>Platysporina</taxon>
        <taxon>Myxobolidae</taxon>
        <taxon>Thelohanellus</taxon>
    </lineage>
</organism>
<proteinExistence type="predicted"/>
<protein>
    <submittedName>
        <fullName evidence="1">Uncharacterized protein</fullName>
    </submittedName>
</protein>